<comment type="caution">
    <text evidence="1">The sequence shown here is derived from an EMBL/GenBank/DDBJ whole genome shotgun (WGS) entry which is preliminary data.</text>
</comment>
<organism evidence="1 2">
    <name type="scientific">Triparma laevis f. inornata</name>
    <dbReference type="NCBI Taxonomy" id="1714386"/>
    <lineage>
        <taxon>Eukaryota</taxon>
        <taxon>Sar</taxon>
        <taxon>Stramenopiles</taxon>
        <taxon>Ochrophyta</taxon>
        <taxon>Bolidophyceae</taxon>
        <taxon>Parmales</taxon>
        <taxon>Triparmaceae</taxon>
        <taxon>Triparma</taxon>
    </lineage>
</organism>
<dbReference type="AlphaFoldDB" id="A0A9W7DY35"/>
<evidence type="ECO:0000313" key="2">
    <source>
        <dbReference type="Proteomes" id="UP001162640"/>
    </source>
</evidence>
<reference evidence="2" key="1">
    <citation type="journal article" date="2023" name="Commun. Biol.">
        <title>Genome analysis of Parmales, the sister group of diatoms, reveals the evolutionary specialization of diatoms from phago-mixotrophs to photoautotrophs.</title>
        <authorList>
            <person name="Ban H."/>
            <person name="Sato S."/>
            <person name="Yoshikawa S."/>
            <person name="Yamada K."/>
            <person name="Nakamura Y."/>
            <person name="Ichinomiya M."/>
            <person name="Sato N."/>
            <person name="Blanc-Mathieu R."/>
            <person name="Endo H."/>
            <person name="Kuwata A."/>
            <person name="Ogata H."/>
        </authorList>
    </citation>
    <scope>NUCLEOTIDE SEQUENCE [LARGE SCALE GENOMIC DNA]</scope>
</reference>
<dbReference type="Gene3D" id="3.40.50.150">
    <property type="entry name" value="Vaccinia Virus protein VP39"/>
    <property type="match status" value="1"/>
</dbReference>
<dbReference type="Proteomes" id="UP001162640">
    <property type="component" value="Unassembled WGS sequence"/>
</dbReference>
<dbReference type="EMBL" id="BLQM01000064">
    <property type="protein sequence ID" value="GMH58325.1"/>
    <property type="molecule type" value="Genomic_DNA"/>
</dbReference>
<evidence type="ECO:0000313" key="1">
    <source>
        <dbReference type="EMBL" id="GMH58325.1"/>
    </source>
</evidence>
<protein>
    <submittedName>
        <fullName evidence="1">Uncharacterized protein</fullName>
    </submittedName>
</protein>
<name>A0A9W7DY35_9STRA</name>
<dbReference type="InterPro" id="IPR029063">
    <property type="entry name" value="SAM-dependent_MTases_sf"/>
</dbReference>
<gene>
    <name evidence="1" type="ORF">TL16_g02583</name>
</gene>
<proteinExistence type="predicted"/>
<sequence>MHSFNTSGKIGRYLPTLLVKNWQYLLGSTVFCCFVLLNWPHKTYDGSDFLDVPFVPASTLSTPSTSTSIFDDVHMFAHGAATDHASRSGMPWERKRFDRDSLLNWKRGDGGLQDSDRILLAKYYNVANSAFEFGLGESSKIAAYTNMPNFKGVDSDPVWVGIARDMAPSHFRFEFLDIGATIAWGHAVDQSLKKIPLNYMTQPLSSEPYPFDFYLVDGRCELIVIFETYVLFLFLLFLD</sequence>
<accession>A0A9W7DY35</accession>